<organism evidence="1 2">
    <name type="scientific">Romanomermis culicivorax</name>
    <name type="common">Nematode worm</name>
    <dbReference type="NCBI Taxonomy" id="13658"/>
    <lineage>
        <taxon>Eukaryota</taxon>
        <taxon>Metazoa</taxon>
        <taxon>Ecdysozoa</taxon>
        <taxon>Nematoda</taxon>
        <taxon>Enoplea</taxon>
        <taxon>Dorylaimia</taxon>
        <taxon>Mermithida</taxon>
        <taxon>Mermithoidea</taxon>
        <taxon>Mermithidae</taxon>
        <taxon>Romanomermis</taxon>
    </lineage>
</organism>
<dbReference type="AlphaFoldDB" id="A0A915I088"/>
<accession>A0A915I088</accession>
<sequence>MRPDLTPLPSRSSSPNAATAACRALCFDQMLLPLLTNIAQSSAVPTAQQLRVQCQIWEQAKSTNARFTTLAEQMQQLILTTTAAANARNPLTPRPRPVSSRFHGEEMQDIYIPNKSLCETELAQVLGRLPIQVKPRAPSTDTLYNNKFSRTARGEEEAPRSAPQRCLQSMANPFGFSDYPPDNYYDHPQPRYKMHRTSHGEEDSCIKTIVENMHPLTIDGAATNKHLLPFFIHLENEFGYDASNHIKMSALPRLTCDTPSNMIQDMMRYEEAKNFFMFQLAPDCNQMTLKRELPSITPQVEEEPAAFLSK</sequence>
<keyword evidence="1" id="KW-1185">Reference proteome</keyword>
<evidence type="ECO:0000313" key="2">
    <source>
        <dbReference type="WBParaSite" id="nRc.2.0.1.t07541-RA"/>
    </source>
</evidence>
<protein>
    <submittedName>
        <fullName evidence="2">Uncharacterized protein</fullName>
    </submittedName>
</protein>
<proteinExistence type="predicted"/>
<reference evidence="2" key="1">
    <citation type="submission" date="2022-11" db="UniProtKB">
        <authorList>
            <consortium name="WormBaseParasite"/>
        </authorList>
    </citation>
    <scope>IDENTIFICATION</scope>
</reference>
<name>A0A915I088_ROMCU</name>
<dbReference type="PROSITE" id="PS51257">
    <property type="entry name" value="PROKAR_LIPOPROTEIN"/>
    <property type="match status" value="1"/>
</dbReference>
<dbReference type="WBParaSite" id="nRc.2.0.1.t07541-RA">
    <property type="protein sequence ID" value="nRc.2.0.1.t07541-RA"/>
    <property type="gene ID" value="nRc.2.0.1.g07541"/>
</dbReference>
<dbReference type="Proteomes" id="UP000887565">
    <property type="component" value="Unplaced"/>
</dbReference>
<evidence type="ECO:0000313" key="1">
    <source>
        <dbReference type="Proteomes" id="UP000887565"/>
    </source>
</evidence>